<feature type="non-terminal residue" evidence="1">
    <location>
        <position position="110"/>
    </location>
</feature>
<protein>
    <recommendedName>
        <fullName evidence="3">DNA-directed DNA polymerase</fullName>
    </recommendedName>
</protein>
<comment type="caution">
    <text evidence="1">The sequence shown here is derived from an EMBL/GenBank/DDBJ whole genome shotgun (WGS) entry which is preliminary data.</text>
</comment>
<reference evidence="1" key="1">
    <citation type="submission" date="2021-02" db="EMBL/GenBank/DDBJ databases">
        <authorList>
            <person name="Nowell W R."/>
        </authorList>
    </citation>
    <scope>NUCLEOTIDE SEQUENCE</scope>
</reference>
<evidence type="ECO:0000313" key="2">
    <source>
        <dbReference type="Proteomes" id="UP000663856"/>
    </source>
</evidence>
<dbReference type="SUPFAM" id="SSF56672">
    <property type="entry name" value="DNA/RNA polymerases"/>
    <property type="match status" value="1"/>
</dbReference>
<proteinExistence type="predicted"/>
<sequence>MKPYIDLNTEKRQAAKNDFEKDFYKLMNNSVFGKTMENIRNRVDVQLVKNKEQAQKLVNKPNFESFKIFSENLIAIHMKKTKLRFDKPTYVGMSILELSKTLMYDFHYNH</sequence>
<dbReference type="PANTHER" id="PTHR31511">
    <property type="entry name" value="PROTEIN CBG23764"/>
    <property type="match status" value="1"/>
</dbReference>
<dbReference type="Proteomes" id="UP000663856">
    <property type="component" value="Unassembled WGS sequence"/>
</dbReference>
<name>A0A816QAL5_9BILA</name>
<evidence type="ECO:0000313" key="1">
    <source>
        <dbReference type="EMBL" id="CAF2058143.1"/>
    </source>
</evidence>
<dbReference type="PANTHER" id="PTHR31511:SF12">
    <property type="entry name" value="RHO TERMINATION FACTOR N-TERMINAL DOMAIN-CONTAINING PROTEIN"/>
    <property type="match status" value="1"/>
</dbReference>
<dbReference type="AlphaFoldDB" id="A0A816QAL5"/>
<dbReference type="EMBL" id="CAJNRF010004281">
    <property type="protein sequence ID" value="CAF2058143.1"/>
    <property type="molecule type" value="Genomic_DNA"/>
</dbReference>
<gene>
    <name evidence="1" type="ORF">WKI299_LOCUS11564</name>
</gene>
<accession>A0A816QAL5</accession>
<evidence type="ECO:0008006" key="3">
    <source>
        <dbReference type="Google" id="ProtNLM"/>
    </source>
</evidence>
<dbReference type="InterPro" id="IPR043502">
    <property type="entry name" value="DNA/RNA_pol_sf"/>
</dbReference>
<organism evidence="1 2">
    <name type="scientific">Rotaria magnacalcarata</name>
    <dbReference type="NCBI Taxonomy" id="392030"/>
    <lineage>
        <taxon>Eukaryota</taxon>
        <taxon>Metazoa</taxon>
        <taxon>Spiralia</taxon>
        <taxon>Gnathifera</taxon>
        <taxon>Rotifera</taxon>
        <taxon>Eurotatoria</taxon>
        <taxon>Bdelloidea</taxon>
        <taxon>Philodinida</taxon>
        <taxon>Philodinidae</taxon>
        <taxon>Rotaria</taxon>
    </lineage>
</organism>